<evidence type="ECO:0000256" key="3">
    <source>
        <dbReference type="ARBA" id="ARBA00010617"/>
    </source>
</evidence>
<evidence type="ECO:0008006" key="10">
    <source>
        <dbReference type="Google" id="ProtNLM"/>
    </source>
</evidence>
<proteinExistence type="inferred from homology"/>
<name>A0ABR3SXD0_9PEZI</name>
<protein>
    <recommendedName>
        <fullName evidence="10">Cytochrome P450</fullName>
    </recommendedName>
</protein>
<evidence type="ECO:0000313" key="8">
    <source>
        <dbReference type="EMBL" id="KAL1632005.1"/>
    </source>
</evidence>
<organism evidence="8 9">
    <name type="scientific">Neofusicoccum ribis</name>
    <dbReference type="NCBI Taxonomy" id="45134"/>
    <lineage>
        <taxon>Eukaryota</taxon>
        <taxon>Fungi</taxon>
        <taxon>Dikarya</taxon>
        <taxon>Ascomycota</taxon>
        <taxon>Pezizomycotina</taxon>
        <taxon>Dothideomycetes</taxon>
        <taxon>Dothideomycetes incertae sedis</taxon>
        <taxon>Botryosphaeriales</taxon>
        <taxon>Botryosphaeriaceae</taxon>
        <taxon>Neofusicoccum</taxon>
    </lineage>
</organism>
<feature type="transmembrane region" description="Helical" evidence="7">
    <location>
        <begin position="56"/>
        <end position="75"/>
    </location>
</feature>
<keyword evidence="7" id="KW-0472">Membrane</keyword>
<evidence type="ECO:0000256" key="6">
    <source>
        <dbReference type="ARBA" id="ARBA00023004"/>
    </source>
</evidence>
<sequence length="550" mass="61119">MEAPEGAAIARNTTNAATAGHPYGPSYTKVLAGLFVAALAYRLLGGPKREKILPTWVPIEIFVASTCLMAGGVWLKLLSIVRRYGGSLFGITSQHQVIHNLQGIERLMAQPFHTLDHEPVGYTITTRVFGGEDSTEMRDAMNRCKKELFLAVEKGFVNESASMEMIRKADIGSKTFNLLTFSSNPEDLNPWERSADHRLIQPETDGQAGIVEIGLENMIRNYGAEIAIPLLYGSDFLKRNPQLIDDFWKFDNNVFPLRMLGLPEWTPIKAMREGIAARKRILDALYALHERIEKYWKGEELDCDMSDVGQVALDRSKAYAAHNVSFGHRRDIDMGLLWGQNANTQPLIYWFVVYIHATPGLRDAVRAEIAAFVRLTDTRPARIAAMDYAGLSRDCPLLKSAYLETFRLANEPSTLRYVGRPVTITDGPYTHRLAPGTFVTVPHAVNQRNPAVYADPARFVPDRFVETDAATGKRVARYGALKPWGIGVGMCKGRTFAEKEILGVVAAVVSLWDFEPADGGPWKVPGMNPGTGVMRPTSDIRIRATRRVVS</sequence>
<accession>A0ABR3SXD0</accession>
<dbReference type="Gene3D" id="1.10.630.10">
    <property type="entry name" value="Cytochrome P450"/>
    <property type="match status" value="1"/>
</dbReference>
<evidence type="ECO:0000256" key="2">
    <source>
        <dbReference type="ARBA" id="ARBA00004389"/>
    </source>
</evidence>
<keyword evidence="4" id="KW-0443">Lipid metabolism</keyword>
<dbReference type="EMBL" id="JAJVDC020000035">
    <property type="protein sequence ID" value="KAL1632005.1"/>
    <property type="molecule type" value="Genomic_DNA"/>
</dbReference>
<dbReference type="InterPro" id="IPR036396">
    <property type="entry name" value="Cyt_P450_sf"/>
</dbReference>
<dbReference type="SUPFAM" id="SSF48264">
    <property type="entry name" value="Cytochrome P450"/>
    <property type="match status" value="1"/>
</dbReference>
<dbReference type="CDD" id="cd11040">
    <property type="entry name" value="CYP7_CYP8-like"/>
    <property type="match status" value="1"/>
</dbReference>
<gene>
    <name evidence="8" type="ORF">SLS56_004050</name>
</gene>
<keyword evidence="7" id="KW-1133">Transmembrane helix</keyword>
<dbReference type="InterPro" id="IPR002403">
    <property type="entry name" value="Cyt_P450_E_grp-IV"/>
</dbReference>
<dbReference type="Proteomes" id="UP001521116">
    <property type="component" value="Unassembled WGS sequence"/>
</dbReference>
<comment type="cofactor">
    <cofactor evidence="1">
        <name>heme</name>
        <dbReference type="ChEBI" id="CHEBI:30413"/>
    </cofactor>
</comment>
<comment type="caution">
    <text evidence="8">The sequence shown here is derived from an EMBL/GenBank/DDBJ whole genome shotgun (WGS) entry which is preliminary data.</text>
</comment>
<reference evidence="8 9" key="1">
    <citation type="submission" date="2024-02" db="EMBL/GenBank/DDBJ databases">
        <title>De novo assembly and annotation of 12 fungi associated with fruit tree decline syndrome in Ontario, Canada.</title>
        <authorList>
            <person name="Sulman M."/>
            <person name="Ellouze W."/>
            <person name="Ilyukhin E."/>
        </authorList>
    </citation>
    <scope>NUCLEOTIDE SEQUENCE [LARGE SCALE GENOMIC DNA]</scope>
    <source>
        <strain evidence="8 9">M1-105</strain>
    </source>
</reference>
<evidence type="ECO:0000313" key="9">
    <source>
        <dbReference type="Proteomes" id="UP001521116"/>
    </source>
</evidence>
<dbReference type="PANTHER" id="PTHR24306:SF8">
    <property type="entry name" value="P450, PUTATIVE (EUROFUNG)-RELATED"/>
    <property type="match status" value="1"/>
</dbReference>
<keyword evidence="7" id="KW-0812">Transmembrane</keyword>
<dbReference type="PANTHER" id="PTHR24306">
    <property type="match status" value="1"/>
</dbReference>
<dbReference type="Pfam" id="PF00067">
    <property type="entry name" value="p450"/>
    <property type="match status" value="1"/>
</dbReference>
<dbReference type="PRINTS" id="PR00465">
    <property type="entry name" value="EP450IV"/>
</dbReference>
<evidence type="ECO:0000256" key="5">
    <source>
        <dbReference type="ARBA" id="ARBA00022723"/>
    </source>
</evidence>
<evidence type="ECO:0000256" key="1">
    <source>
        <dbReference type="ARBA" id="ARBA00001971"/>
    </source>
</evidence>
<keyword evidence="5" id="KW-0479">Metal-binding</keyword>
<keyword evidence="6" id="KW-0408">Iron</keyword>
<comment type="subcellular location">
    <subcellularLocation>
        <location evidence="2">Endoplasmic reticulum membrane</location>
        <topology evidence="2">Single-pass membrane protein</topology>
    </subcellularLocation>
</comment>
<keyword evidence="4" id="KW-0444">Lipid biosynthesis</keyword>
<evidence type="ECO:0000256" key="4">
    <source>
        <dbReference type="ARBA" id="ARBA00022516"/>
    </source>
</evidence>
<keyword evidence="9" id="KW-1185">Reference proteome</keyword>
<feature type="transmembrane region" description="Helical" evidence="7">
    <location>
        <begin position="26"/>
        <end position="44"/>
    </location>
</feature>
<evidence type="ECO:0000256" key="7">
    <source>
        <dbReference type="SAM" id="Phobius"/>
    </source>
</evidence>
<dbReference type="InterPro" id="IPR001128">
    <property type="entry name" value="Cyt_P450"/>
</dbReference>
<comment type="similarity">
    <text evidence="3">Belongs to the cytochrome P450 family.</text>
</comment>